<dbReference type="Proteomes" id="UP000037432">
    <property type="component" value="Unassembled WGS sequence"/>
</dbReference>
<sequence>MSAGESSRFDASGERRTDSARWAVERLNPPNRLWGSNGPPTVVADGLDAPQGLAMARRFAGLAVAPDGALLLSGNGEGTVLRLTPRP</sequence>
<comment type="caution">
    <text evidence="2">The sequence shown here is derived from an EMBL/GenBank/DDBJ whole genome shotgun (WGS) entry which is preliminary data.</text>
</comment>
<accession>A0A0J7Z4Q1</accession>
<reference evidence="2 3" key="1">
    <citation type="submission" date="2015-06" db="EMBL/GenBank/DDBJ databases">
        <authorList>
            <person name="Ju K.-S."/>
            <person name="Doroghazi J.R."/>
            <person name="Metcalf W.W."/>
        </authorList>
    </citation>
    <scope>NUCLEOTIDE SEQUENCE [LARGE SCALE GENOMIC DNA]</scope>
    <source>
        <strain evidence="2 3">NRRL 3414</strain>
    </source>
</reference>
<feature type="region of interest" description="Disordered" evidence="1">
    <location>
        <begin position="1"/>
        <end position="22"/>
    </location>
</feature>
<dbReference type="SUPFAM" id="SSF50952">
    <property type="entry name" value="Soluble quinoprotein glucose dehydrogenase"/>
    <property type="match status" value="1"/>
</dbReference>
<feature type="compositionally biased region" description="Basic and acidic residues" evidence="1">
    <location>
        <begin position="7"/>
        <end position="19"/>
    </location>
</feature>
<dbReference type="PATRIC" id="fig|1938.3.peg.5497"/>
<dbReference type="OrthoDB" id="9768084at2"/>
<evidence type="ECO:0000313" key="2">
    <source>
        <dbReference type="EMBL" id="KMS71121.1"/>
    </source>
</evidence>
<gene>
    <name evidence="2" type="ORF">ACM01_28840</name>
</gene>
<dbReference type="RefSeq" id="WP_048584311.1">
    <property type="nucleotide sequence ID" value="NZ_LFNT01000040.1"/>
</dbReference>
<dbReference type="InterPro" id="IPR011041">
    <property type="entry name" value="Quinoprot_gluc/sorb_DH_b-prop"/>
</dbReference>
<dbReference type="EMBL" id="LFNT01000040">
    <property type="protein sequence ID" value="KMS71121.1"/>
    <property type="molecule type" value="Genomic_DNA"/>
</dbReference>
<evidence type="ECO:0000313" key="3">
    <source>
        <dbReference type="Proteomes" id="UP000037432"/>
    </source>
</evidence>
<protein>
    <submittedName>
        <fullName evidence="2">Uncharacterized protein</fullName>
    </submittedName>
</protein>
<organism evidence="2 3">
    <name type="scientific">Streptomyces viridochromogenes</name>
    <dbReference type="NCBI Taxonomy" id="1938"/>
    <lineage>
        <taxon>Bacteria</taxon>
        <taxon>Bacillati</taxon>
        <taxon>Actinomycetota</taxon>
        <taxon>Actinomycetes</taxon>
        <taxon>Kitasatosporales</taxon>
        <taxon>Streptomycetaceae</taxon>
        <taxon>Streptomyces</taxon>
    </lineage>
</organism>
<dbReference type="AlphaFoldDB" id="A0A0J7Z4Q1"/>
<proteinExistence type="predicted"/>
<evidence type="ECO:0000256" key="1">
    <source>
        <dbReference type="SAM" id="MobiDB-lite"/>
    </source>
</evidence>
<name>A0A0J7Z4Q1_STRVR</name>